<sequence length="457" mass="48882">MSSEILEQYMKETSRAVLAAAAGLERLNGVSSLEDAAALSAALYGAPPKPSAASVAELTSRGRLDDRNLEDEALLSISAARWGVSSSVQSLNDALEDINVATHGVSSPLGIPGQSLFAWAPEDMHVGLNRDNSPVVTPGRFTIVEPELAQNPAPGKAFKEEAEKQLGDILGLAEGDTSGHKAFVGSVADSGRLESLVCWADEFEAAVERARGGSWPDSVQSPYASEAAAAVQTISSLVASSCFKTHSQLSSPSELETFGKAATDLFRVLMADTYQKVMSCFLFHASFAVVRPRDARDDVRRRLADGGGSSRQSVKVKRRTAAETLSAVCFVLKMMPSSFVNIVFEFPRTGLGSHHGSSSTSLFPALSCIGPQFATAQDKYIQALKARRSVARRASEEGKRADYADAAVNLTGSAASLLSLLARTLLLQRTCSLVFLRKMKEYQRLWSDFSEAPPKPT</sequence>
<accession>A0A9C7EZ46</accession>
<proteinExistence type="predicted"/>
<organism evidence="1">
    <name type="scientific">Sicyonia whispovirus</name>
    <dbReference type="NCBI Taxonomy" id="2984283"/>
    <lineage>
        <taxon>Viruses</taxon>
        <taxon>Viruses incertae sedis</taxon>
        <taxon>Naldaviricetes</taxon>
        <taxon>Nimaviridae</taxon>
        <taxon>Whispovirus</taxon>
    </lineage>
</organism>
<reference evidence="1" key="1">
    <citation type="submission" date="2022-10" db="EMBL/GenBank/DDBJ databases">
        <title>Genome sequences of endogenous nimaviruses in decapod crustaceans.</title>
        <authorList>
            <person name="Kawato S."/>
            <person name="Nozaki R."/>
            <person name="Kondo H."/>
            <person name="Hirono I."/>
        </authorList>
    </citation>
    <scope>NUCLEOTIDE SEQUENCE</scope>
    <source>
        <strain evidence="1">Fukuoka2019</strain>
    </source>
</reference>
<protein>
    <submittedName>
        <fullName evidence="1">Wsv308-like protein</fullName>
    </submittedName>
</protein>
<evidence type="ECO:0000313" key="1">
    <source>
        <dbReference type="EMBL" id="BDT63097.1"/>
    </source>
</evidence>
<dbReference type="EMBL" id="LC738881">
    <property type="protein sequence ID" value="BDT63097.1"/>
    <property type="molecule type" value="Genomic_DNA"/>
</dbReference>
<name>A0A9C7EZ46_9VIRU</name>